<dbReference type="Proteomes" id="UP000215914">
    <property type="component" value="Unassembled WGS sequence"/>
</dbReference>
<gene>
    <name evidence="1" type="ORF">HanXRQr2_Chr05g0204111</name>
</gene>
<reference evidence="1" key="1">
    <citation type="journal article" date="2017" name="Nature">
        <title>The sunflower genome provides insights into oil metabolism, flowering and Asterid evolution.</title>
        <authorList>
            <person name="Badouin H."/>
            <person name="Gouzy J."/>
            <person name="Grassa C.J."/>
            <person name="Murat F."/>
            <person name="Staton S.E."/>
            <person name="Cottret L."/>
            <person name="Lelandais-Briere C."/>
            <person name="Owens G.L."/>
            <person name="Carrere S."/>
            <person name="Mayjonade B."/>
            <person name="Legrand L."/>
            <person name="Gill N."/>
            <person name="Kane N.C."/>
            <person name="Bowers J.E."/>
            <person name="Hubner S."/>
            <person name="Bellec A."/>
            <person name="Berard A."/>
            <person name="Berges H."/>
            <person name="Blanchet N."/>
            <person name="Boniface M.C."/>
            <person name="Brunel D."/>
            <person name="Catrice O."/>
            <person name="Chaidir N."/>
            <person name="Claudel C."/>
            <person name="Donnadieu C."/>
            <person name="Faraut T."/>
            <person name="Fievet G."/>
            <person name="Helmstetter N."/>
            <person name="King M."/>
            <person name="Knapp S.J."/>
            <person name="Lai Z."/>
            <person name="Le Paslier M.C."/>
            <person name="Lippi Y."/>
            <person name="Lorenzon L."/>
            <person name="Mandel J.R."/>
            <person name="Marage G."/>
            <person name="Marchand G."/>
            <person name="Marquand E."/>
            <person name="Bret-Mestries E."/>
            <person name="Morien E."/>
            <person name="Nambeesan S."/>
            <person name="Nguyen T."/>
            <person name="Pegot-Espagnet P."/>
            <person name="Pouilly N."/>
            <person name="Raftis F."/>
            <person name="Sallet E."/>
            <person name="Schiex T."/>
            <person name="Thomas J."/>
            <person name="Vandecasteele C."/>
            <person name="Vares D."/>
            <person name="Vear F."/>
            <person name="Vautrin S."/>
            <person name="Crespi M."/>
            <person name="Mangin B."/>
            <person name="Burke J.M."/>
            <person name="Salse J."/>
            <person name="Munos S."/>
            <person name="Vincourt P."/>
            <person name="Rieseberg L.H."/>
            <person name="Langlade N.B."/>
        </authorList>
    </citation>
    <scope>NUCLEOTIDE SEQUENCE</scope>
    <source>
        <tissue evidence="1">Leaves</tissue>
    </source>
</reference>
<proteinExistence type="predicted"/>
<organism evidence="1 2">
    <name type="scientific">Helianthus annuus</name>
    <name type="common">Common sunflower</name>
    <dbReference type="NCBI Taxonomy" id="4232"/>
    <lineage>
        <taxon>Eukaryota</taxon>
        <taxon>Viridiplantae</taxon>
        <taxon>Streptophyta</taxon>
        <taxon>Embryophyta</taxon>
        <taxon>Tracheophyta</taxon>
        <taxon>Spermatophyta</taxon>
        <taxon>Magnoliopsida</taxon>
        <taxon>eudicotyledons</taxon>
        <taxon>Gunneridae</taxon>
        <taxon>Pentapetalae</taxon>
        <taxon>asterids</taxon>
        <taxon>campanulids</taxon>
        <taxon>Asterales</taxon>
        <taxon>Asteraceae</taxon>
        <taxon>Asteroideae</taxon>
        <taxon>Heliantheae alliance</taxon>
        <taxon>Heliantheae</taxon>
        <taxon>Helianthus</taxon>
    </lineage>
</organism>
<evidence type="ECO:0000313" key="2">
    <source>
        <dbReference type="Proteomes" id="UP000215914"/>
    </source>
</evidence>
<comment type="caution">
    <text evidence="1">The sequence shown here is derived from an EMBL/GenBank/DDBJ whole genome shotgun (WGS) entry which is preliminary data.</text>
</comment>
<dbReference type="EMBL" id="MNCJ02000320">
    <property type="protein sequence ID" value="KAF5805025.1"/>
    <property type="molecule type" value="Genomic_DNA"/>
</dbReference>
<reference evidence="1" key="2">
    <citation type="submission" date="2020-06" db="EMBL/GenBank/DDBJ databases">
        <title>Helianthus annuus Genome sequencing and assembly Release 2.</title>
        <authorList>
            <person name="Gouzy J."/>
            <person name="Langlade N."/>
            <person name="Munos S."/>
        </authorList>
    </citation>
    <scope>NUCLEOTIDE SEQUENCE</scope>
    <source>
        <tissue evidence="1">Leaves</tissue>
    </source>
</reference>
<dbReference type="Gramene" id="mRNA:HanXRQr2_Chr05g0204111">
    <property type="protein sequence ID" value="mRNA:HanXRQr2_Chr05g0204111"/>
    <property type="gene ID" value="HanXRQr2_Chr05g0204111"/>
</dbReference>
<sequence length="112" mass="12455">MTKVRSWGGGARSSASKHEDIGIYELNNGHFSLKCTNWGTAIISVFLPDKNGTHTKSQTKPSFNTTTRRFGYRRFGLGNIQTLTDELVLDILGLLEATPFGDFVNCKQIFVL</sequence>
<accession>A0A9K3NMC7</accession>
<name>A0A9K3NMC7_HELAN</name>
<dbReference type="AlphaFoldDB" id="A0A9K3NMC7"/>
<protein>
    <submittedName>
        <fullName evidence="1">Uncharacterized protein</fullName>
    </submittedName>
</protein>
<evidence type="ECO:0000313" key="1">
    <source>
        <dbReference type="EMBL" id="KAF5805025.1"/>
    </source>
</evidence>
<keyword evidence="2" id="KW-1185">Reference proteome</keyword>